<evidence type="ECO:0000313" key="8">
    <source>
        <dbReference type="Proteomes" id="UP001057877"/>
    </source>
</evidence>
<evidence type="ECO:0000259" key="6">
    <source>
        <dbReference type="Pfam" id="PF08281"/>
    </source>
</evidence>
<dbReference type="InterPro" id="IPR013324">
    <property type="entry name" value="RNA_pol_sigma_r3/r4-like"/>
</dbReference>
<evidence type="ECO:0000256" key="2">
    <source>
        <dbReference type="ARBA" id="ARBA00023015"/>
    </source>
</evidence>
<keyword evidence="3" id="KW-0731">Sigma factor</keyword>
<dbReference type="InterPro" id="IPR036388">
    <property type="entry name" value="WH-like_DNA-bd_sf"/>
</dbReference>
<proteinExistence type="inferred from homology"/>
<feature type="domain" description="RNA polymerase sigma factor 70 region 4 type 2" evidence="6">
    <location>
        <begin position="101"/>
        <end position="152"/>
    </location>
</feature>
<dbReference type="Proteomes" id="UP001057877">
    <property type="component" value="Chromosome"/>
</dbReference>
<protein>
    <submittedName>
        <fullName evidence="7">Sigma-70 family RNA polymerase sigma factor</fullName>
    </submittedName>
</protein>
<dbReference type="CDD" id="cd06171">
    <property type="entry name" value="Sigma70_r4"/>
    <property type="match status" value="1"/>
</dbReference>
<keyword evidence="2" id="KW-0805">Transcription regulation</keyword>
<keyword evidence="8" id="KW-1185">Reference proteome</keyword>
<dbReference type="InterPro" id="IPR039425">
    <property type="entry name" value="RNA_pol_sigma-70-like"/>
</dbReference>
<dbReference type="PANTHER" id="PTHR43133">
    <property type="entry name" value="RNA POLYMERASE ECF-TYPE SIGMA FACTO"/>
    <property type="match status" value="1"/>
</dbReference>
<dbReference type="Gene3D" id="1.10.1740.10">
    <property type="match status" value="1"/>
</dbReference>
<feature type="domain" description="RNA polymerase sigma-70 region 2" evidence="5">
    <location>
        <begin position="16"/>
        <end position="74"/>
    </location>
</feature>
<dbReference type="SUPFAM" id="SSF88946">
    <property type="entry name" value="Sigma2 domain of RNA polymerase sigma factors"/>
    <property type="match status" value="1"/>
</dbReference>
<evidence type="ECO:0000256" key="4">
    <source>
        <dbReference type="ARBA" id="ARBA00023163"/>
    </source>
</evidence>
<dbReference type="Pfam" id="PF08281">
    <property type="entry name" value="Sigma70_r4_2"/>
    <property type="match status" value="1"/>
</dbReference>
<dbReference type="SUPFAM" id="SSF88659">
    <property type="entry name" value="Sigma3 and sigma4 domains of RNA polymerase sigma factors"/>
    <property type="match status" value="1"/>
</dbReference>
<evidence type="ECO:0000256" key="1">
    <source>
        <dbReference type="ARBA" id="ARBA00010641"/>
    </source>
</evidence>
<dbReference type="NCBIfam" id="TIGR02937">
    <property type="entry name" value="sigma70-ECF"/>
    <property type="match status" value="1"/>
</dbReference>
<keyword evidence="4" id="KW-0804">Transcription</keyword>
<gene>
    <name evidence="7" type="ORF">L1F29_29055</name>
</gene>
<comment type="similarity">
    <text evidence="1">Belongs to the sigma-70 factor family. ECF subfamily.</text>
</comment>
<evidence type="ECO:0000256" key="3">
    <source>
        <dbReference type="ARBA" id="ARBA00023082"/>
    </source>
</evidence>
<dbReference type="InterPro" id="IPR007627">
    <property type="entry name" value="RNA_pol_sigma70_r2"/>
</dbReference>
<dbReference type="Pfam" id="PF04542">
    <property type="entry name" value="Sigma70_r2"/>
    <property type="match status" value="1"/>
</dbReference>
<dbReference type="RefSeq" id="WP_258385512.1">
    <property type="nucleotide sequence ID" value="NZ_CP091430.1"/>
</dbReference>
<sequence>MKTHSHPNDAFSMKYSLYGSMLFKIAMVHLGNKSDAEEAVQEAFMKLLYKAPEFVDLEHEKAWVIRVLINICKNVSGSLWRRRVVHTEQIEAYCSSAADAELIECVLRLPFKYKAAIHLFYYEDYSVKQIAEALRISESAVKMRLARGREMLRFEMEEA</sequence>
<evidence type="ECO:0000313" key="7">
    <source>
        <dbReference type="EMBL" id="UVI29423.1"/>
    </source>
</evidence>
<dbReference type="InterPro" id="IPR013325">
    <property type="entry name" value="RNA_pol_sigma_r2"/>
</dbReference>
<dbReference type="InterPro" id="IPR013249">
    <property type="entry name" value="RNA_pol_sigma70_r4_t2"/>
</dbReference>
<name>A0ABY5S7E1_9BACL</name>
<dbReference type="Gene3D" id="1.10.10.10">
    <property type="entry name" value="Winged helix-like DNA-binding domain superfamily/Winged helix DNA-binding domain"/>
    <property type="match status" value="1"/>
</dbReference>
<dbReference type="PANTHER" id="PTHR43133:SF60">
    <property type="entry name" value="RNA POLYMERASE SIGMA FACTOR SIGV"/>
    <property type="match status" value="1"/>
</dbReference>
<dbReference type="InterPro" id="IPR014284">
    <property type="entry name" value="RNA_pol_sigma-70_dom"/>
</dbReference>
<evidence type="ECO:0000259" key="5">
    <source>
        <dbReference type="Pfam" id="PF04542"/>
    </source>
</evidence>
<accession>A0ABY5S7E1</accession>
<dbReference type="EMBL" id="CP091430">
    <property type="protein sequence ID" value="UVI29423.1"/>
    <property type="molecule type" value="Genomic_DNA"/>
</dbReference>
<organism evidence="7 8">
    <name type="scientific">Paenibacillus spongiae</name>
    <dbReference type="NCBI Taxonomy" id="2909671"/>
    <lineage>
        <taxon>Bacteria</taxon>
        <taxon>Bacillati</taxon>
        <taxon>Bacillota</taxon>
        <taxon>Bacilli</taxon>
        <taxon>Bacillales</taxon>
        <taxon>Paenibacillaceae</taxon>
        <taxon>Paenibacillus</taxon>
    </lineage>
</organism>
<reference evidence="7" key="1">
    <citation type="submission" date="2022-01" db="EMBL/GenBank/DDBJ databases">
        <title>Paenibacillus spongiae sp. nov., isolated from marine sponge.</title>
        <authorList>
            <person name="Li Z."/>
            <person name="Zhang M."/>
        </authorList>
    </citation>
    <scope>NUCLEOTIDE SEQUENCE</scope>
    <source>
        <strain evidence="7">PHS-Z3</strain>
    </source>
</reference>